<gene>
    <name evidence="3" type="ORF">EDD31_1534</name>
</gene>
<name>A0A3N2BD48_9MICO</name>
<organism evidence="3 4">
    <name type="scientific">Bogoriella caseilytica</name>
    <dbReference type="NCBI Taxonomy" id="56055"/>
    <lineage>
        <taxon>Bacteria</taxon>
        <taxon>Bacillati</taxon>
        <taxon>Actinomycetota</taxon>
        <taxon>Actinomycetes</taxon>
        <taxon>Micrococcales</taxon>
        <taxon>Bogoriellaceae</taxon>
        <taxon>Bogoriella</taxon>
    </lineage>
</organism>
<dbReference type="EMBL" id="RKHK01000001">
    <property type="protein sequence ID" value="ROR73168.1"/>
    <property type="molecule type" value="Genomic_DNA"/>
</dbReference>
<comment type="caution">
    <text evidence="3">The sequence shown here is derived from an EMBL/GenBank/DDBJ whole genome shotgun (WGS) entry which is preliminary data.</text>
</comment>
<protein>
    <recommendedName>
        <fullName evidence="2">DUF5926 domain-containing protein</fullName>
    </recommendedName>
</protein>
<evidence type="ECO:0000313" key="3">
    <source>
        <dbReference type="EMBL" id="ROR73168.1"/>
    </source>
</evidence>
<evidence type="ECO:0000259" key="2">
    <source>
        <dbReference type="Pfam" id="PF19348"/>
    </source>
</evidence>
<dbReference type="Pfam" id="PF19348">
    <property type="entry name" value="DUF5926"/>
    <property type="match status" value="1"/>
</dbReference>
<dbReference type="AlphaFoldDB" id="A0A3N2BD48"/>
<evidence type="ECO:0000256" key="1">
    <source>
        <dbReference type="SAM" id="MobiDB-lite"/>
    </source>
</evidence>
<proteinExistence type="predicted"/>
<sequence length="297" mass="32343">MRTLAGMAKKNRKKKLGPKPGAEPKTKKVEYVERPFEGLPGETEIVAMREVVPAASTTLRTTEDFGGREFQLVTLLPDFLPALRREDGTVLVALQTAAHSGDASRDVAVATLMALELEPGEPLRGTGIIEPGPRLQDILDLTEAPEVTVHDDFVFWIGEEQAKDPQAAQALENANESIVPTAPVEGVTSMYWCRMGKEFVRWARPEDPEKVLDGIARLHAERSSAIDEGSRFVGAFRSCGLSIPVWELARGAEADELVGPAAAFDKRLTAAIAEDAPLTPEQRRARAGLVSRQVSLR</sequence>
<reference evidence="3 4" key="1">
    <citation type="submission" date="2018-11" db="EMBL/GenBank/DDBJ databases">
        <title>Sequencing the genomes of 1000 actinobacteria strains.</title>
        <authorList>
            <person name="Klenk H.-P."/>
        </authorList>
    </citation>
    <scope>NUCLEOTIDE SEQUENCE [LARGE SCALE GENOMIC DNA]</scope>
    <source>
        <strain evidence="3 4">DSM 11294</strain>
    </source>
</reference>
<feature type="region of interest" description="Disordered" evidence="1">
    <location>
        <begin position="1"/>
        <end position="28"/>
    </location>
</feature>
<keyword evidence="4" id="KW-1185">Reference proteome</keyword>
<evidence type="ECO:0000313" key="4">
    <source>
        <dbReference type="Proteomes" id="UP000280668"/>
    </source>
</evidence>
<dbReference type="InterPro" id="IPR045970">
    <property type="entry name" value="DUF5926"/>
</dbReference>
<accession>A0A3N2BD48</accession>
<dbReference type="Proteomes" id="UP000280668">
    <property type="component" value="Unassembled WGS sequence"/>
</dbReference>
<feature type="domain" description="DUF5926" evidence="2">
    <location>
        <begin position="35"/>
        <end position="297"/>
    </location>
</feature>